<feature type="region of interest" description="Disordered" evidence="2">
    <location>
        <begin position="139"/>
        <end position="162"/>
    </location>
</feature>
<evidence type="ECO:0000256" key="2">
    <source>
        <dbReference type="SAM" id="MobiDB-lite"/>
    </source>
</evidence>
<dbReference type="AlphaFoldDB" id="A0A1L9QQA8"/>
<feature type="compositionally biased region" description="Polar residues" evidence="2">
    <location>
        <begin position="139"/>
        <end position="160"/>
    </location>
</feature>
<keyword evidence="4" id="KW-1185">Reference proteome</keyword>
<reference evidence="3" key="1">
    <citation type="submission" date="2016-10" db="EMBL/GenBank/DDBJ databases">
        <title>CRISPR-Cas defence system in Roseofilum reptotaenium: evidence of a bacteriophage-cyanobacterium arms race in the coral black band disease.</title>
        <authorList>
            <person name="Buerger P."/>
            <person name="Wood-Charlson E.M."/>
            <person name="Weynberg K.D."/>
            <person name="Willis B."/>
            <person name="Van Oppen M.J."/>
        </authorList>
    </citation>
    <scope>NUCLEOTIDE SEQUENCE [LARGE SCALE GENOMIC DNA]</scope>
    <source>
        <strain evidence="3">AO1-A</strain>
    </source>
</reference>
<dbReference type="STRING" id="1925591.BI308_14810"/>
<comment type="caution">
    <text evidence="3">The sequence shown here is derived from an EMBL/GenBank/DDBJ whole genome shotgun (WGS) entry which is preliminary data.</text>
</comment>
<accession>A0A1L9QQA8</accession>
<evidence type="ECO:0000256" key="1">
    <source>
        <dbReference type="SAM" id="Coils"/>
    </source>
</evidence>
<sequence>MVWLHLFNSMMKSRKKKITVYLTAENEEFLDEYRQSQGKIQYSRAVNEILGEFFEQQDEDEVEERLGEVEERLGELEEEFSELRHSPDYRGQIEQLRSQITQLTERCDLLIAINDQQKQALSQAQHRERQFCQQLSQTIQTVQTQGTPSSDSPNHSQNTTEPDHEAFDILDAELVDNSAEDLLFKLSQELGLI</sequence>
<gene>
    <name evidence="3" type="ORF">BI308_14810</name>
</gene>
<name>A0A1L9QQA8_9CYAN</name>
<evidence type="ECO:0000313" key="3">
    <source>
        <dbReference type="EMBL" id="OJJ24833.1"/>
    </source>
</evidence>
<organism evidence="3 4">
    <name type="scientific">Roseofilum reptotaenium AO1-A</name>
    <dbReference type="NCBI Taxonomy" id="1925591"/>
    <lineage>
        <taxon>Bacteria</taxon>
        <taxon>Bacillati</taxon>
        <taxon>Cyanobacteriota</taxon>
        <taxon>Cyanophyceae</taxon>
        <taxon>Desertifilales</taxon>
        <taxon>Desertifilaceae</taxon>
        <taxon>Roseofilum</taxon>
    </lineage>
</organism>
<keyword evidence="1" id="KW-0175">Coiled coil</keyword>
<dbReference type="EMBL" id="MLAW01000025">
    <property type="protein sequence ID" value="OJJ24833.1"/>
    <property type="molecule type" value="Genomic_DNA"/>
</dbReference>
<dbReference type="Proteomes" id="UP000183940">
    <property type="component" value="Unassembled WGS sequence"/>
</dbReference>
<protein>
    <submittedName>
        <fullName evidence="3">Uncharacterized protein</fullName>
    </submittedName>
</protein>
<evidence type="ECO:0000313" key="4">
    <source>
        <dbReference type="Proteomes" id="UP000183940"/>
    </source>
</evidence>
<proteinExistence type="predicted"/>
<feature type="coiled-coil region" evidence="1">
    <location>
        <begin position="59"/>
        <end position="113"/>
    </location>
</feature>